<proteinExistence type="inferred from homology"/>
<dbReference type="GO" id="GO:0006353">
    <property type="term" value="P:DNA-templated transcription termination"/>
    <property type="evidence" value="ECO:0007669"/>
    <property type="project" value="UniProtKB-KW"/>
</dbReference>
<keyword evidence="5" id="KW-1185">Reference proteome</keyword>
<sequence>MFSLILHGRRSIALQKLSRNTLGMLLVQNASTCSTVADSVKGQIFSVSYLVDSLGLATKIAESISRNVSFEGKGSSDSVLNLLRSHGFTDSQISSIVTDYPRLLVLDAEKSIGPKLKFLQSRGASTSELTEIPTKVPEILGMRWEKAISRHYDLVKEIIEADKSFKFEKQSQSNVSVLEELGVPQRLLLPLLISYNGPVHGKERFEESLKKVVDMGFDPTTPKFVLALRMLYETSDKTIEEKVQVYRRLGFAVGEIWEIFKKWPWYLHYSERKITQTLETLKKCGVLEDGARSMLKKFPQCIGYSEQKIVNSIDTFLGLGFTRNEVTMMVKCLPPCIGLTAETVKKKTEFVVKQMNWPLKTVALFPQVLGYCMKKRIVPRCNVIKALMSKGLLGSELPSMASVFTITDQAFLKKYVKELDDKELVAELMAIFTRERDSYISN</sequence>
<reference evidence="5" key="1">
    <citation type="journal article" date="2015" name="Nat. Plants">
        <title>Genome expansion of Arabis alpina linked with retrotransposition and reduced symmetric DNA methylation.</title>
        <authorList>
            <person name="Willing E.M."/>
            <person name="Rawat V."/>
            <person name="Mandakova T."/>
            <person name="Maumus F."/>
            <person name="James G.V."/>
            <person name="Nordstroem K.J."/>
            <person name="Becker C."/>
            <person name="Warthmann N."/>
            <person name="Chica C."/>
            <person name="Szarzynska B."/>
            <person name="Zytnicki M."/>
            <person name="Albani M.C."/>
            <person name="Kiefer C."/>
            <person name="Bergonzi S."/>
            <person name="Castaings L."/>
            <person name="Mateos J.L."/>
            <person name="Berns M.C."/>
            <person name="Bujdoso N."/>
            <person name="Piofczyk T."/>
            <person name="de Lorenzo L."/>
            <person name="Barrero-Sicilia C."/>
            <person name="Mateos I."/>
            <person name="Piednoel M."/>
            <person name="Hagmann J."/>
            <person name="Chen-Min-Tao R."/>
            <person name="Iglesias-Fernandez R."/>
            <person name="Schuster S.C."/>
            <person name="Alonso-Blanco C."/>
            <person name="Roudier F."/>
            <person name="Carbonero P."/>
            <person name="Paz-Ares J."/>
            <person name="Davis S.J."/>
            <person name="Pecinka A."/>
            <person name="Quesneville H."/>
            <person name="Colot V."/>
            <person name="Lysak M.A."/>
            <person name="Weigel D."/>
            <person name="Coupland G."/>
            <person name="Schneeberger K."/>
        </authorList>
    </citation>
    <scope>NUCLEOTIDE SEQUENCE [LARGE SCALE GENOMIC DNA]</scope>
    <source>
        <strain evidence="5">cv. Pajares</strain>
    </source>
</reference>
<protein>
    <recommendedName>
        <fullName evidence="6">Mitochondrial transcription termination factor family protein</fullName>
    </recommendedName>
</protein>
<dbReference type="Pfam" id="PF02536">
    <property type="entry name" value="mTERF"/>
    <property type="match status" value="1"/>
</dbReference>
<comment type="similarity">
    <text evidence="1">Belongs to the mTERF family.</text>
</comment>
<gene>
    <name evidence="4" type="ORF">AALP_AAs50016U000200</name>
</gene>
<keyword evidence="2" id="KW-0806">Transcription termination</keyword>
<dbReference type="EMBL" id="KL992900">
    <property type="protein sequence ID" value="KFK22066.1"/>
    <property type="molecule type" value="Genomic_DNA"/>
</dbReference>
<name>A0A087FWR4_ARAAL</name>
<dbReference type="PANTHER" id="PTHR13068">
    <property type="entry name" value="CGI-12 PROTEIN-RELATED"/>
    <property type="match status" value="1"/>
</dbReference>
<evidence type="ECO:0000313" key="5">
    <source>
        <dbReference type="Proteomes" id="UP000029120"/>
    </source>
</evidence>
<dbReference type="InterPro" id="IPR038538">
    <property type="entry name" value="MTERF_sf"/>
</dbReference>
<dbReference type="FunFam" id="1.25.70.10:FF:000033">
    <property type="entry name" value="F19K23.4 protein"/>
    <property type="match status" value="1"/>
</dbReference>
<dbReference type="SMART" id="SM00733">
    <property type="entry name" value="Mterf"/>
    <property type="match status" value="7"/>
</dbReference>
<evidence type="ECO:0008006" key="6">
    <source>
        <dbReference type="Google" id="ProtNLM"/>
    </source>
</evidence>
<dbReference type="AlphaFoldDB" id="A0A087FWR4"/>
<dbReference type="Gene3D" id="1.25.70.10">
    <property type="entry name" value="Transcription termination factor 3, mitochondrial"/>
    <property type="match status" value="2"/>
</dbReference>
<dbReference type="InterPro" id="IPR003690">
    <property type="entry name" value="MTERF"/>
</dbReference>
<keyword evidence="2" id="KW-0804">Transcription</keyword>
<evidence type="ECO:0000256" key="3">
    <source>
        <dbReference type="ARBA" id="ARBA00022946"/>
    </source>
</evidence>
<dbReference type="eggNOG" id="KOG1267">
    <property type="taxonomic scope" value="Eukaryota"/>
</dbReference>
<dbReference type="GO" id="GO:0003676">
    <property type="term" value="F:nucleic acid binding"/>
    <property type="evidence" value="ECO:0007669"/>
    <property type="project" value="InterPro"/>
</dbReference>
<organism evidence="4 5">
    <name type="scientific">Arabis alpina</name>
    <name type="common">Alpine rock-cress</name>
    <dbReference type="NCBI Taxonomy" id="50452"/>
    <lineage>
        <taxon>Eukaryota</taxon>
        <taxon>Viridiplantae</taxon>
        <taxon>Streptophyta</taxon>
        <taxon>Embryophyta</taxon>
        <taxon>Tracheophyta</taxon>
        <taxon>Spermatophyta</taxon>
        <taxon>Magnoliopsida</taxon>
        <taxon>eudicotyledons</taxon>
        <taxon>Gunneridae</taxon>
        <taxon>Pentapetalae</taxon>
        <taxon>rosids</taxon>
        <taxon>malvids</taxon>
        <taxon>Brassicales</taxon>
        <taxon>Brassicaceae</taxon>
        <taxon>Arabideae</taxon>
        <taxon>Arabis</taxon>
    </lineage>
</organism>
<keyword evidence="3" id="KW-0809">Transit peptide</keyword>
<evidence type="ECO:0000256" key="1">
    <source>
        <dbReference type="ARBA" id="ARBA00007692"/>
    </source>
</evidence>
<dbReference type="Proteomes" id="UP000029120">
    <property type="component" value="Unassembled WGS sequence"/>
</dbReference>
<dbReference type="OrthoDB" id="637682at2759"/>
<dbReference type="GO" id="GO:0005737">
    <property type="term" value="C:cytoplasm"/>
    <property type="evidence" value="ECO:0007669"/>
    <property type="project" value="UniProtKB-ARBA"/>
</dbReference>
<evidence type="ECO:0000256" key="2">
    <source>
        <dbReference type="ARBA" id="ARBA00022472"/>
    </source>
</evidence>
<accession>A0A087FWR4</accession>
<dbReference type="Gramene" id="KFK22066">
    <property type="protein sequence ID" value="KFK22066"/>
    <property type="gene ID" value="AALP_AAs50016U000200"/>
</dbReference>
<evidence type="ECO:0000313" key="4">
    <source>
        <dbReference type="EMBL" id="KFK22066.1"/>
    </source>
</evidence>
<dbReference type="PANTHER" id="PTHR13068:SF220">
    <property type="entry name" value="F8K4.20 PROTEIN-RELATED"/>
    <property type="match status" value="1"/>
</dbReference>
<keyword evidence="2" id="KW-0805">Transcription regulation</keyword>
<dbReference type="OMA" id="FAVEDIW"/>